<dbReference type="PANTHER" id="PTHR31465:SF1">
    <property type="entry name" value="PROTEIN RTA1-RELATED"/>
    <property type="match status" value="1"/>
</dbReference>
<feature type="transmembrane region" description="Helical" evidence="6">
    <location>
        <begin position="45"/>
        <end position="64"/>
    </location>
</feature>
<keyword evidence="4 6" id="KW-0472">Membrane</keyword>
<dbReference type="Pfam" id="PF04479">
    <property type="entry name" value="RTA1"/>
    <property type="match status" value="1"/>
</dbReference>
<feature type="transmembrane region" description="Helical" evidence="6">
    <location>
        <begin position="186"/>
        <end position="206"/>
    </location>
</feature>
<comment type="subcellular location">
    <subcellularLocation>
        <location evidence="1">Membrane</location>
        <topology evidence="1">Multi-pass membrane protein</topology>
    </subcellularLocation>
</comment>
<evidence type="ECO:0000256" key="3">
    <source>
        <dbReference type="ARBA" id="ARBA00022989"/>
    </source>
</evidence>
<evidence type="ECO:0000256" key="5">
    <source>
        <dbReference type="SAM" id="MobiDB-lite"/>
    </source>
</evidence>
<evidence type="ECO:0000256" key="6">
    <source>
        <dbReference type="SAM" id="Phobius"/>
    </source>
</evidence>
<evidence type="ECO:0000313" key="8">
    <source>
        <dbReference type="EMBL" id="KZV95072.1"/>
    </source>
</evidence>
<dbReference type="OrthoDB" id="3358017at2759"/>
<dbReference type="GO" id="GO:0016020">
    <property type="term" value="C:membrane"/>
    <property type="evidence" value="ECO:0007669"/>
    <property type="project" value="UniProtKB-SubCell"/>
</dbReference>
<evidence type="ECO:0000256" key="1">
    <source>
        <dbReference type="ARBA" id="ARBA00004141"/>
    </source>
</evidence>
<feature type="region of interest" description="Disordered" evidence="5">
    <location>
        <begin position="299"/>
        <end position="320"/>
    </location>
</feature>
<evidence type="ECO:0000256" key="2">
    <source>
        <dbReference type="ARBA" id="ARBA00022692"/>
    </source>
</evidence>
<dbReference type="InParanoid" id="A0A165JMN7"/>
<proteinExistence type="predicted"/>
<dbReference type="InterPro" id="IPR007568">
    <property type="entry name" value="RTA1"/>
</dbReference>
<sequence length="320" mass="35084">MFRLVVALFALAALASAQRHAGLPPPPADPFADPKNDYLNPLRYIANNTLTAISVALVLAVGLAQTFLVIRYKTRWMLAMVIGCYTFALGLALRFGLHSQPRSHGLYIAEYLFVVLSPCAFIAAEYVLLGRLAHFLRADEHLLIRPQRITKVFVLSDLSTFLVQATGGAISASANSVKSNKVGSRVFLVGLILQLISFVVFVCVFGNFLARLRTHAPATWNAKGWKVLLGAMMVSFTGILVRSIYRVIELSQGYAGHLATTESFFYALDTLPLFVAISVFVVFWPGRWITSPEARLGGVEEKESGSVEMGSREGVEEGRQ</sequence>
<feature type="transmembrane region" description="Helical" evidence="6">
    <location>
        <begin position="227"/>
        <end position="245"/>
    </location>
</feature>
<organism evidence="8 9">
    <name type="scientific">Exidia glandulosa HHB12029</name>
    <dbReference type="NCBI Taxonomy" id="1314781"/>
    <lineage>
        <taxon>Eukaryota</taxon>
        <taxon>Fungi</taxon>
        <taxon>Dikarya</taxon>
        <taxon>Basidiomycota</taxon>
        <taxon>Agaricomycotina</taxon>
        <taxon>Agaricomycetes</taxon>
        <taxon>Auriculariales</taxon>
        <taxon>Exidiaceae</taxon>
        <taxon>Exidia</taxon>
    </lineage>
</organism>
<protein>
    <submittedName>
        <fullName evidence="8">RTA1-like protein</fullName>
    </submittedName>
</protein>
<name>A0A165JMN7_EXIGL</name>
<evidence type="ECO:0000256" key="4">
    <source>
        <dbReference type="ARBA" id="ARBA00023136"/>
    </source>
</evidence>
<feature type="transmembrane region" description="Helical" evidence="6">
    <location>
        <begin position="76"/>
        <end position="96"/>
    </location>
</feature>
<evidence type="ECO:0000313" key="9">
    <source>
        <dbReference type="Proteomes" id="UP000077266"/>
    </source>
</evidence>
<dbReference type="PANTHER" id="PTHR31465">
    <property type="entry name" value="PROTEIN RTA1-RELATED"/>
    <property type="match status" value="1"/>
</dbReference>
<accession>A0A165JMN7</accession>
<dbReference type="AlphaFoldDB" id="A0A165JMN7"/>
<dbReference type="EMBL" id="KV425963">
    <property type="protein sequence ID" value="KZV95072.1"/>
    <property type="molecule type" value="Genomic_DNA"/>
</dbReference>
<feature type="transmembrane region" description="Helical" evidence="6">
    <location>
        <begin position="265"/>
        <end position="286"/>
    </location>
</feature>
<feature type="chain" id="PRO_5007860219" evidence="7">
    <location>
        <begin position="18"/>
        <end position="320"/>
    </location>
</feature>
<feature type="signal peptide" evidence="7">
    <location>
        <begin position="1"/>
        <end position="17"/>
    </location>
</feature>
<dbReference type="STRING" id="1314781.A0A165JMN7"/>
<keyword evidence="3 6" id="KW-1133">Transmembrane helix</keyword>
<feature type="transmembrane region" description="Helical" evidence="6">
    <location>
        <begin position="108"/>
        <end position="129"/>
    </location>
</feature>
<keyword evidence="2 6" id="KW-0812">Transmembrane</keyword>
<keyword evidence="7" id="KW-0732">Signal</keyword>
<gene>
    <name evidence="8" type="ORF">EXIGLDRAFT_644616</name>
</gene>
<keyword evidence="9" id="KW-1185">Reference proteome</keyword>
<feature type="transmembrane region" description="Helical" evidence="6">
    <location>
        <begin position="149"/>
        <end position="174"/>
    </location>
</feature>
<dbReference type="Proteomes" id="UP000077266">
    <property type="component" value="Unassembled WGS sequence"/>
</dbReference>
<reference evidence="8 9" key="1">
    <citation type="journal article" date="2016" name="Mol. Biol. Evol.">
        <title>Comparative Genomics of Early-Diverging Mushroom-Forming Fungi Provides Insights into the Origins of Lignocellulose Decay Capabilities.</title>
        <authorList>
            <person name="Nagy L.G."/>
            <person name="Riley R."/>
            <person name="Tritt A."/>
            <person name="Adam C."/>
            <person name="Daum C."/>
            <person name="Floudas D."/>
            <person name="Sun H."/>
            <person name="Yadav J.S."/>
            <person name="Pangilinan J."/>
            <person name="Larsson K.H."/>
            <person name="Matsuura K."/>
            <person name="Barry K."/>
            <person name="Labutti K."/>
            <person name="Kuo R."/>
            <person name="Ohm R.A."/>
            <person name="Bhattacharya S.S."/>
            <person name="Shirouzu T."/>
            <person name="Yoshinaga Y."/>
            <person name="Martin F.M."/>
            <person name="Grigoriev I.V."/>
            <person name="Hibbett D.S."/>
        </authorList>
    </citation>
    <scope>NUCLEOTIDE SEQUENCE [LARGE SCALE GENOMIC DNA]</scope>
    <source>
        <strain evidence="8 9">HHB12029</strain>
    </source>
</reference>
<evidence type="ECO:0000256" key="7">
    <source>
        <dbReference type="SAM" id="SignalP"/>
    </source>
</evidence>